<dbReference type="Proteomes" id="UP000292957">
    <property type="component" value="Unassembled WGS sequence"/>
</dbReference>
<keyword evidence="4" id="KW-0472">Membrane</keyword>
<keyword evidence="3" id="KW-1133">Transmembrane helix</keyword>
<dbReference type="GO" id="GO:0016627">
    <property type="term" value="F:oxidoreductase activity, acting on the CH-CH group of donors"/>
    <property type="evidence" value="ECO:0007669"/>
    <property type="project" value="InterPro"/>
</dbReference>
<dbReference type="GO" id="GO:0016020">
    <property type="term" value="C:membrane"/>
    <property type="evidence" value="ECO:0007669"/>
    <property type="project" value="UniProtKB-SubCell"/>
</dbReference>
<feature type="domain" description="3-oxo-5-alpha-steroid 4-dehydrogenase C-terminal" evidence="5">
    <location>
        <begin position="63"/>
        <end position="151"/>
    </location>
</feature>
<reference evidence="6" key="1">
    <citation type="submission" date="2019-01" db="EMBL/GenBank/DDBJ databases">
        <title>Draft genome sequences of three monokaryotic isolates of the white-rot basidiomycete fungus Dichomitus squalens.</title>
        <authorList>
            <consortium name="DOE Joint Genome Institute"/>
            <person name="Lopez S.C."/>
            <person name="Andreopoulos B."/>
            <person name="Pangilinan J."/>
            <person name="Lipzen A."/>
            <person name="Riley R."/>
            <person name="Ahrendt S."/>
            <person name="Ng V."/>
            <person name="Barry K."/>
            <person name="Daum C."/>
            <person name="Grigoriev I.V."/>
            <person name="Hilden K.S."/>
            <person name="Makela M.R."/>
            <person name="de Vries R.P."/>
        </authorList>
    </citation>
    <scope>NUCLEOTIDE SEQUENCE [LARGE SCALE GENOMIC DNA]</scope>
    <source>
        <strain evidence="6">OM18370.1</strain>
    </source>
</reference>
<evidence type="ECO:0000313" key="6">
    <source>
        <dbReference type="EMBL" id="TBU21508.1"/>
    </source>
</evidence>
<dbReference type="OrthoDB" id="2785713at2759"/>
<evidence type="ECO:0000256" key="2">
    <source>
        <dbReference type="ARBA" id="ARBA00022692"/>
    </source>
</evidence>
<dbReference type="EMBL" id="ML143600">
    <property type="protein sequence ID" value="TBU21508.1"/>
    <property type="molecule type" value="Genomic_DNA"/>
</dbReference>
<evidence type="ECO:0000256" key="3">
    <source>
        <dbReference type="ARBA" id="ARBA00022989"/>
    </source>
</evidence>
<accession>A0A4Q9M617</accession>
<dbReference type="AlphaFoldDB" id="A0A4Q9M617"/>
<organism evidence="6">
    <name type="scientific">Dichomitus squalens</name>
    <dbReference type="NCBI Taxonomy" id="114155"/>
    <lineage>
        <taxon>Eukaryota</taxon>
        <taxon>Fungi</taxon>
        <taxon>Dikarya</taxon>
        <taxon>Basidiomycota</taxon>
        <taxon>Agaricomycotina</taxon>
        <taxon>Agaricomycetes</taxon>
        <taxon>Polyporales</taxon>
        <taxon>Polyporaceae</taxon>
        <taxon>Dichomitus</taxon>
    </lineage>
</organism>
<evidence type="ECO:0000259" key="5">
    <source>
        <dbReference type="Pfam" id="PF02544"/>
    </source>
</evidence>
<dbReference type="Pfam" id="PF02544">
    <property type="entry name" value="Steroid_dh"/>
    <property type="match status" value="1"/>
</dbReference>
<dbReference type="InterPro" id="IPR001104">
    <property type="entry name" value="3-oxo-5_a-steroid_4-DH_C"/>
</dbReference>
<proteinExistence type="predicted"/>
<name>A0A4Q9M617_9APHY</name>
<protein>
    <recommendedName>
        <fullName evidence="5">3-oxo-5-alpha-steroid 4-dehydrogenase C-terminal domain-containing protein</fullName>
    </recommendedName>
</protein>
<sequence length="548" mass="61215">MSKHVPGSSSVCIHSVCVALEHRRQKVGLGSFQEYVSRLSTSRNDSKPYALISPLHMPSRSHLMVATSAVFFNTFNTVNSSLMDTYLSLPPMQSFLADAYVRPTFWLGLALWKASDNGANNGKAKPKQEHYAIPHGLLYRFISYPNYFCEWGGVALVRAHRLTRTVVRVSWRIRGDGQPFVAAAAAPSASQACRPILRYVAGPMYPYTTSKVKHRKRTTRAQLKVPKGVYNHVTKLSASLRKTLATELDMTPCGVQAAYGFAMPHIVSDVSIGDPGVDDGPDRLKKFCQSMLNKPEFTQAFRALRLLDGVFACPETLWRHSGWGADFSPAGLLTKVLSAVVNLRVLHTCDAVPLFQSHPAVYEAVTKLDRLKVLLPYYIGNTCLKAISQIQSKVQIIKTRLWKDGPRPQGDVTPFRRRMLESFMGRHVLWDVHTLDIGGRIVKISELTRAFPNPRRLTCHMEFSVEQETGPVLQYAIGMRSGSQNDLKTLLLMKKTNLVMLSVTLSHTVSEVFLGPMKSLILSLRYMEMAVNDGACGHASMQWQTFKD</sequence>
<evidence type="ECO:0000256" key="1">
    <source>
        <dbReference type="ARBA" id="ARBA00004141"/>
    </source>
</evidence>
<evidence type="ECO:0000256" key="4">
    <source>
        <dbReference type="ARBA" id="ARBA00023136"/>
    </source>
</evidence>
<comment type="subcellular location">
    <subcellularLocation>
        <location evidence="1">Membrane</location>
        <topology evidence="1">Multi-pass membrane protein</topology>
    </subcellularLocation>
</comment>
<gene>
    <name evidence="6" type="ORF">BD311DRAFT_812246</name>
</gene>
<keyword evidence="2" id="KW-0812">Transmembrane</keyword>
<dbReference type="GO" id="GO:0006629">
    <property type="term" value="P:lipid metabolic process"/>
    <property type="evidence" value="ECO:0007669"/>
    <property type="project" value="InterPro"/>
</dbReference>
<dbReference type="PROSITE" id="PS50244">
    <property type="entry name" value="S5A_REDUCTASE"/>
    <property type="match status" value="1"/>
</dbReference>